<gene>
    <name evidence="1" type="ORF">BGW36DRAFT_443084</name>
</gene>
<dbReference type="EMBL" id="JAJTJA010000002">
    <property type="protein sequence ID" value="KAH8703087.1"/>
    <property type="molecule type" value="Genomic_DNA"/>
</dbReference>
<dbReference type="GeneID" id="70251887"/>
<reference evidence="1" key="1">
    <citation type="submission" date="2021-12" db="EMBL/GenBank/DDBJ databases">
        <title>Convergent genome expansion in fungi linked to evolution of root-endophyte symbiosis.</title>
        <authorList>
            <consortium name="DOE Joint Genome Institute"/>
            <person name="Ke Y.-H."/>
            <person name="Bonito G."/>
            <person name="Liao H.-L."/>
            <person name="Looney B."/>
            <person name="Rojas-Flechas A."/>
            <person name="Nash J."/>
            <person name="Hameed K."/>
            <person name="Schadt C."/>
            <person name="Martin F."/>
            <person name="Crous P.W."/>
            <person name="Miettinen O."/>
            <person name="Magnuson J.K."/>
            <person name="Labbe J."/>
            <person name="Jacobson D."/>
            <person name="Doktycz M.J."/>
            <person name="Veneault-Fourrey C."/>
            <person name="Kuo A."/>
            <person name="Mondo S."/>
            <person name="Calhoun S."/>
            <person name="Riley R."/>
            <person name="Ohm R."/>
            <person name="LaButti K."/>
            <person name="Andreopoulos B."/>
            <person name="Pangilinan J."/>
            <person name="Nolan M."/>
            <person name="Tritt A."/>
            <person name="Clum A."/>
            <person name="Lipzen A."/>
            <person name="Daum C."/>
            <person name="Barry K."/>
            <person name="Grigoriev I.V."/>
            <person name="Vilgalys R."/>
        </authorList>
    </citation>
    <scope>NUCLEOTIDE SEQUENCE</scope>
    <source>
        <strain evidence="1">PMI_201</strain>
    </source>
</reference>
<name>A0AAD4KY65_9EURO</name>
<keyword evidence="2" id="KW-1185">Reference proteome</keyword>
<protein>
    <submittedName>
        <fullName evidence="1">Uncharacterized protein</fullName>
    </submittedName>
</protein>
<dbReference type="RefSeq" id="XP_046076105.1">
    <property type="nucleotide sequence ID" value="XM_046221600.1"/>
</dbReference>
<proteinExistence type="predicted"/>
<organism evidence="1 2">
    <name type="scientific">Talaromyces proteolyticus</name>
    <dbReference type="NCBI Taxonomy" id="1131652"/>
    <lineage>
        <taxon>Eukaryota</taxon>
        <taxon>Fungi</taxon>
        <taxon>Dikarya</taxon>
        <taxon>Ascomycota</taxon>
        <taxon>Pezizomycotina</taxon>
        <taxon>Eurotiomycetes</taxon>
        <taxon>Eurotiomycetidae</taxon>
        <taxon>Eurotiales</taxon>
        <taxon>Trichocomaceae</taxon>
        <taxon>Talaromyces</taxon>
        <taxon>Talaromyces sect. Bacilispori</taxon>
    </lineage>
</organism>
<dbReference type="Proteomes" id="UP001201262">
    <property type="component" value="Unassembled WGS sequence"/>
</dbReference>
<dbReference type="AlphaFoldDB" id="A0AAD4KY65"/>
<comment type="caution">
    <text evidence="1">The sequence shown here is derived from an EMBL/GenBank/DDBJ whole genome shotgun (WGS) entry which is preliminary data.</text>
</comment>
<evidence type="ECO:0000313" key="2">
    <source>
        <dbReference type="Proteomes" id="UP001201262"/>
    </source>
</evidence>
<evidence type="ECO:0000313" key="1">
    <source>
        <dbReference type="EMBL" id="KAH8703087.1"/>
    </source>
</evidence>
<accession>A0AAD4KY65</accession>
<sequence>MSQINRLSELIRTQQSKTSFICGGTIAVRTDKNDSDISWTRIRTQPMQPSPINIYWTSKDKGGVNKVTLPIEGDGDSKEISRVKKLVCNWYPTSWKRPSRHA</sequence>